<evidence type="ECO:0000313" key="2">
    <source>
        <dbReference type="Proteomes" id="UP000706039"/>
    </source>
</evidence>
<keyword evidence="2" id="KW-1185">Reference proteome</keyword>
<dbReference type="InterPro" id="IPR050625">
    <property type="entry name" value="ParA/MinD_ATPase"/>
</dbReference>
<proteinExistence type="predicted"/>
<accession>A0ABS7PYQ9</accession>
<organism evidence="1 2">
    <name type="scientific">Sphingomonas colocasiae</name>
    <dbReference type="NCBI Taxonomy" id="1848973"/>
    <lineage>
        <taxon>Bacteria</taxon>
        <taxon>Pseudomonadati</taxon>
        <taxon>Pseudomonadota</taxon>
        <taxon>Alphaproteobacteria</taxon>
        <taxon>Sphingomonadales</taxon>
        <taxon>Sphingomonadaceae</taxon>
        <taxon>Sphingomonas</taxon>
    </lineage>
</organism>
<name>A0ABS7PYQ9_9SPHN</name>
<dbReference type="InterPro" id="IPR011006">
    <property type="entry name" value="CheY-like_superfamily"/>
</dbReference>
<dbReference type="SUPFAM" id="SSF52540">
    <property type="entry name" value="P-loop containing nucleoside triphosphate hydrolases"/>
    <property type="match status" value="1"/>
</dbReference>
<dbReference type="InterPro" id="IPR027417">
    <property type="entry name" value="P-loop_NTPase"/>
</dbReference>
<sequence length="399" mass="42369">MGVVNKGETRKRRWAVRREDGSVQLILSPAEITAAEIAAGEIAGFGVAMNMLAASAPIPDEIVERGQVLVVEVEPGADASLNRLAALRAAHARLPIVAAVRNASIPVVRALLQSGVNDVLALPLTGAELRAALERIRAVVDAAHQDGGADGNIVSVVKSVGGVGATMLATQAASLQASRRQGETCLFDFDLQFGNAATYLGVQPQLGLADLLDAGARVDGDLLRSVMARTPTGLNLVAAPPEIMPLESVSADQIFDVVDLATRNYGMVFADLPGNWTNWSLSLMARSDVILLVVELTIASLRQAQRQLALLRNQGVVDGRLQIVVNRVQKKLFRTIDLADAERALNHPVAFSITNDFPLVSTALDQGVLLDDIKPKNRISRDIGEILDACQALIQQGAD</sequence>
<dbReference type="EMBL" id="JAINVV010000019">
    <property type="protein sequence ID" value="MBY8826478.1"/>
    <property type="molecule type" value="Genomic_DNA"/>
</dbReference>
<reference evidence="1 2" key="1">
    <citation type="submission" date="2021-08" db="EMBL/GenBank/DDBJ databases">
        <authorList>
            <person name="Tuo L."/>
        </authorList>
    </citation>
    <scope>NUCLEOTIDE SEQUENCE [LARGE SCALE GENOMIC DNA]</scope>
    <source>
        <strain evidence="1 2">JCM 31229</strain>
    </source>
</reference>
<dbReference type="Gene3D" id="3.40.50.300">
    <property type="entry name" value="P-loop containing nucleotide triphosphate hydrolases"/>
    <property type="match status" value="1"/>
</dbReference>
<dbReference type="RefSeq" id="WP_222994068.1">
    <property type="nucleotide sequence ID" value="NZ_JAINVV010000019.1"/>
</dbReference>
<comment type="caution">
    <text evidence="1">The sequence shown here is derived from an EMBL/GenBank/DDBJ whole genome shotgun (WGS) entry which is preliminary data.</text>
</comment>
<dbReference type="Gene3D" id="3.40.50.2300">
    <property type="match status" value="1"/>
</dbReference>
<dbReference type="PANTHER" id="PTHR43384:SF13">
    <property type="entry name" value="SLR0110 PROTEIN"/>
    <property type="match status" value="1"/>
</dbReference>
<dbReference type="Proteomes" id="UP000706039">
    <property type="component" value="Unassembled WGS sequence"/>
</dbReference>
<evidence type="ECO:0000313" key="1">
    <source>
        <dbReference type="EMBL" id="MBY8826478.1"/>
    </source>
</evidence>
<gene>
    <name evidence="1" type="ORF">K7G82_29520</name>
</gene>
<dbReference type="PANTHER" id="PTHR43384">
    <property type="entry name" value="SEPTUM SITE-DETERMINING PROTEIN MIND HOMOLOG, CHLOROPLASTIC-RELATED"/>
    <property type="match status" value="1"/>
</dbReference>
<protein>
    <submittedName>
        <fullName evidence="1">Pilus assembly protein CpaE</fullName>
    </submittedName>
</protein>
<dbReference type="SUPFAM" id="SSF52172">
    <property type="entry name" value="CheY-like"/>
    <property type="match status" value="1"/>
</dbReference>